<dbReference type="EMBL" id="LR797824">
    <property type="protein sequence ID" value="CAB4241811.1"/>
    <property type="molecule type" value="Genomic_DNA"/>
</dbReference>
<organism evidence="1">
    <name type="scientific">uncultured Caudovirales phage</name>
    <dbReference type="NCBI Taxonomy" id="2100421"/>
    <lineage>
        <taxon>Viruses</taxon>
        <taxon>Duplodnaviria</taxon>
        <taxon>Heunggongvirae</taxon>
        <taxon>Uroviricota</taxon>
        <taxon>Caudoviricetes</taxon>
        <taxon>Peduoviridae</taxon>
        <taxon>Maltschvirus</taxon>
        <taxon>Maltschvirus maltsch</taxon>
    </lineage>
</organism>
<evidence type="ECO:0000313" key="1">
    <source>
        <dbReference type="EMBL" id="CAB4241811.1"/>
    </source>
</evidence>
<proteinExistence type="predicted"/>
<protein>
    <submittedName>
        <fullName evidence="1">Type VIII secretion system, CsgF</fullName>
    </submittedName>
</protein>
<gene>
    <name evidence="1" type="ORF">UFOVP71_349</name>
</gene>
<sequence>MMLSGITHAAELQHSFNSPSFSGIGYSSHVLTIQQLETQQKTSNKTTADALAAQAKADAMNSPQAQFVANLQSRVYAQLAKQLTDSLFGATSAPTCTAATAGSVCGSIPDLAGNSVTWKLGTGSDTGMIIVTITNLSNSSQTTTMKVPSGTFAF</sequence>
<reference evidence="1" key="1">
    <citation type="submission" date="2020-05" db="EMBL/GenBank/DDBJ databases">
        <authorList>
            <person name="Chiriac C."/>
            <person name="Salcher M."/>
            <person name="Ghai R."/>
            <person name="Kavagutti S V."/>
        </authorList>
    </citation>
    <scope>NUCLEOTIDE SEQUENCE</scope>
</reference>
<accession>A0A6J5TB11</accession>
<name>A0A6J5TB11_9CAUD</name>